<feature type="domain" description="DUF4139" evidence="2">
    <location>
        <begin position="198"/>
        <end position="485"/>
    </location>
</feature>
<dbReference type="InterPro" id="IPR037291">
    <property type="entry name" value="DUF4139"/>
</dbReference>
<keyword evidence="1" id="KW-1133">Transmembrane helix</keyword>
<keyword evidence="1" id="KW-0472">Membrane</keyword>
<dbReference type="AlphaFoldDB" id="A0A0H2MJ58"/>
<evidence type="ECO:0000313" key="3">
    <source>
        <dbReference type="EMBL" id="KLN62418.1"/>
    </source>
</evidence>
<dbReference type="Pfam" id="PF13598">
    <property type="entry name" value="DUF4139"/>
    <property type="match status" value="1"/>
</dbReference>
<dbReference type="STRING" id="1489064.WH96_02640"/>
<keyword evidence="1" id="KW-0812">Transmembrane</keyword>
<dbReference type="PANTHER" id="PTHR38075">
    <property type="entry name" value="DUF4139 DOMAIN-CONTAINING PROTEIN"/>
    <property type="match status" value="1"/>
</dbReference>
<dbReference type="Proteomes" id="UP000035444">
    <property type="component" value="Unassembled WGS sequence"/>
</dbReference>
<name>A0A0H2MJ58_9PROT</name>
<accession>A0A0H2MJ58</accession>
<keyword evidence="4" id="KW-1185">Reference proteome</keyword>
<proteinExistence type="predicted"/>
<reference evidence="3 4" key="1">
    <citation type="submission" date="2015-03" db="EMBL/GenBank/DDBJ databases">
        <title>Genome Sequence of Kiloniella spongiae MEBiC09566, isolated from a marine sponge.</title>
        <authorList>
            <person name="Shao Z."/>
            <person name="Wang L."/>
            <person name="Li X."/>
        </authorList>
    </citation>
    <scope>NUCLEOTIDE SEQUENCE [LARGE SCALE GENOMIC DNA]</scope>
    <source>
        <strain evidence="3 4">MEBiC09566</strain>
    </source>
</reference>
<evidence type="ECO:0000256" key="1">
    <source>
        <dbReference type="SAM" id="Phobius"/>
    </source>
</evidence>
<protein>
    <recommendedName>
        <fullName evidence="2">DUF4139 domain-containing protein</fullName>
    </recommendedName>
</protein>
<sequence length="488" mass="53360">MEHEDMAQDLKAIKRPNLALIVTGAMFGGVAFGALAVANAQEIPIGADANQSTELVFYSNNLGQVSQTRRSKLSAGGSTLALEDVSPHLLLDSLFIAGEGLRVREQRLDQQVLSPQRLLEASLGKTVTLIRSNPKTGEDRELKADVLAVREGVVLRVEDKIETGVSGRLVYDEIPEGLRAGPTLLAVVDSAKEGNKDLKLTYLTGGLDWRVTYVADLDPNGEKLSLKAMATLTNQTGVEFVDADVRLVAGNVKRVQAAPAPRIAMMGAESDMMHAKAAMPQRQSVADRDVYRLPGKINIGGVETKQVTLLENDAVEIEKRYRFQQLIQPYPGADETGRQQADIVLKTENTESKGLGQPLPGGTIRVYQQVKDANSSIFMGEEHMRAVPKGEEVELVIGTANQVTGRGKQLSYENISRNSYQLTQEITLRNSGNKAVSVDVIGNMPRNWKILHESLKHEKKSANKVIWTLNIPAEGKVSFDYKLRVSNE</sequence>
<gene>
    <name evidence="3" type="ORF">WH96_02640</name>
</gene>
<dbReference type="EMBL" id="LAQL01000002">
    <property type="protein sequence ID" value="KLN62418.1"/>
    <property type="molecule type" value="Genomic_DNA"/>
</dbReference>
<comment type="caution">
    <text evidence="3">The sequence shown here is derived from an EMBL/GenBank/DDBJ whole genome shotgun (WGS) entry which is preliminary data.</text>
</comment>
<dbReference type="OrthoDB" id="9808067at2"/>
<organism evidence="3 4">
    <name type="scientific">Kiloniella spongiae</name>
    <dbReference type="NCBI Taxonomy" id="1489064"/>
    <lineage>
        <taxon>Bacteria</taxon>
        <taxon>Pseudomonadati</taxon>
        <taxon>Pseudomonadota</taxon>
        <taxon>Alphaproteobacteria</taxon>
        <taxon>Rhodospirillales</taxon>
        <taxon>Kiloniellaceae</taxon>
        <taxon>Kiloniella</taxon>
    </lineage>
</organism>
<evidence type="ECO:0000259" key="2">
    <source>
        <dbReference type="Pfam" id="PF13598"/>
    </source>
</evidence>
<feature type="transmembrane region" description="Helical" evidence="1">
    <location>
        <begin position="18"/>
        <end position="38"/>
    </location>
</feature>
<evidence type="ECO:0000313" key="4">
    <source>
        <dbReference type="Proteomes" id="UP000035444"/>
    </source>
</evidence>
<dbReference type="PANTHER" id="PTHR38075:SF1">
    <property type="entry name" value="DUF4139 DOMAIN-CONTAINING PROTEIN"/>
    <property type="match status" value="1"/>
</dbReference>